<proteinExistence type="predicted"/>
<dbReference type="EMBL" id="HBFC01034989">
    <property type="protein sequence ID" value="CAD8721615.1"/>
    <property type="molecule type" value="Transcribed_RNA"/>
</dbReference>
<reference evidence="1" key="1">
    <citation type="submission" date="2021-01" db="EMBL/GenBank/DDBJ databases">
        <authorList>
            <person name="Corre E."/>
            <person name="Pelletier E."/>
            <person name="Niang G."/>
            <person name="Scheremetjew M."/>
            <person name="Finn R."/>
            <person name="Kale V."/>
            <person name="Holt S."/>
            <person name="Cochrane G."/>
            <person name="Meng A."/>
            <person name="Brown T."/>
            <person name="Cohen L."/>
        </authorList>
    </citation>
    <scope>NUCLEOTIDE SEQUENCE</scope>
    <source>
        <strain evidence="1">SL-175</strain>
    </source>
</reference>
<sequence>MPLCYLQRLANTGVARGRCSTATLTRSQISLDLDEVHVVQTFNSCTLDTLVLRRLWLLHVCITCASWRPGEIWLMSPCCGACDARIRYKRLAPHARHTRSQH</sequence>
<name>A0A7S0T045_9CHLO</name>
<gene>
    <name evidence="1" type="ORF">MANT1106_LOCUS20828</name>
</gene>
<accession>A0A7S0T045</accession>
<organism evidence="1">
    <name type="scientific">Mantoniella antarctica</name>
    <dbReference type="NCBI Taxonomy" id="81844"/>
    <lineage>
        <taxon>Eukaryota</taxon>
        <taxon>Viridiplantae</taxon>
        <taxon>Chlorophyta</taxon>
        <taxon>Mamiellophyceae</taxon>
        <taxon>Mamiellales</taxon>
        <taxon>Mamiellaceae</taxon>
        <taxon>Mantoniella</taxon>
    </lineage>
</organism>
<evidence type="ECO:0000313" key="1">
    <source>
        <dbReference type="EMBL" id="CAD8721615.1"/>
    </source>
</evidence>
<protein>
    <submittedName>
        <fullName evidence="1">Uncharacterized protein</fullName>
    </submittedName>
</protein>
<dbReference type="AlphaFoldDB" id="A0A7S0T045"/>